<protein>
    <submittedName>
        <fullName evidence="2">DUF58 domain-containing protein</fullName>
    </submittedName>
</protein>
<dbReference type="AlphaFoldDB" id="A0A7M1XKG2"/>
<dbReference type="EMBL" id="CP031517">
    <property type="protein sequence ID" value="QOS39670.1"/>
    <property type="molecule type" value="Genomic_DNA"/>
</dbReference>
<name>A0A7M1XKG2_9SPIR</name>
<feature type="domain" description="DUF58" evidence="1">
    <location>
        <begin position="45"/>
        <end position="249"/>
    </location>
</feature>
<dbReference type="PANTHER" id="PTHR33608">
    <property type="entry name" value="BLL2464 PROTEIN"/>
    <property type="match status" value="1"/>
</dbReference>
<accession>A0A7M1XKG2</accession>
<dbReference type="Proteomes" id="UP000593591">
    <property type="component" value="Chromosome"/>
</dbReference>
<evidence type="ECO:0000313" key="3">
    <source>
        <dbReference type="Proteomes" id="UP000593591"/>
    </source>
</evidence>
<dbReference type="InterPro" id="IPR002881">
    <property type="entry name" value="DUF58"/>
</dbReference>
<proteinExistence type="predicted"/>
<evidence type="ECO:0000259" key="1">
    <source>
        <dbReference type="Pfam" id="PF01882"/>
    </source>
</evidence>
<dbReference type="Pfam" id="PF01882">
    <property type="entry name" value="DUF58"/>
    <property type="match status" value="1"/>
</dbReference>
<dbReference type="KEGG" id="trc:DYE49_04010"/>
<organism evidence="2 3">
    <name type="scientific">Treponema rectale</name>
    <dbReference type="NCBI Taxonomy" id="744512"/>
    <lineage>
        <taxon>Bacteria</taxon>
        <taxon>Pseudomonadati</taxon>
        <taxon>Spirochaetota</taxon>
        <taxon>Spirochaetia</taxon>
        <taxon>Spirochaetales</taxon>
        <taxon>Treponemataceae</taxon>
        <taxon>Treponema</taxon>
    </lineage>
</organism>
<evidence type="ECO:0000313" key="2">
    <source>
        <dbReference type="EMBL" id="QOS39670.1"/>
    </source>
</evidence>
<sequence length="291" mass="33785">MKNVIDEQFLQQLELFGLSVKDNVAGLFGGNHKSKKYGSSCEFADYRDYIEGDDISKIDWNLYGKFEKMYLKLYLDERQMQTRIYIDCSRSMSYFDKDQYAVRLATTLSYLSVNEMDKVSIYCIHGNQCEAVLENMIGKDTYMNSIGRLNKCYFDGESHLSEAIMRSTVGYGDGRSIIISDFLTDENYHDVIDYLRGKRRDVLCIQVLAEQEVNPSLRGKTIVHDSEDDNHIYKNNITRDVLKAYKKAVEYVTNRIDNFCMSRDADYVTAITSDSMKELFFNKMVQRGIIK</sequence>
<reference evidence="2 3" key="1">
    <citation type="submission" date="2018-08" db="EMBL/GenBank/DDBJ databases">
        <title>The first complete genome of Treponema rectale (CHPAT), a commensal spirochete of the bovine rectum.</title>
        <authorList>
            <person name="Staton G.J."/>
            <person name="Clegg S.R."/>
            <person name="Carter S.D."/>
            <person name="Radford A.D."/>
            <person name="Darby A."/>
            <person name="Hall N."/>
            <person name="Birtles R.J."/>
            <person name="Evans N.J."/>
        </authorList>
    </citation>
    <scope>NUCLEOTIDE SEQUENCE [LARGE SCALE GENOMIC DNA]</scope>
    <source>
        <strain evidence="2 3">CHPA</strain>
    </source>
</reference>
<dbReference type="PANTHER" id="PTHR33608:SF7">
    <property type="entry name" value="DUF58 DOMAIN-CONTAINING PROTEIN"/>
    <property type="match status" value="1"/>
</dbReference>
<gene>
    <name evidence="2" type="ORF">DYE49_04010</name>
</gene>